<protein>
    <recommendedName>
        <fullName evidence="5">Protein broad-minded</fullName>
    </recommendedName>
</protein>
<keyword evidence="4" id="KW-1185">Reference proteome</keyword>
<reference evidence="3" key="1">
    <citation type="journal article" date="2023" name="bioRxiv">
        <title>Scaffold-level genome assemblies of two parasitoid biocontrol wasps reveal the parthenogenesis mechanism and an associated novel virus.</title>
        <authorList>
            <person name="Inwood S."/>
            <person name="Skelly J."/>
            <person name="Guhlin J."/>
            <person name="Harrop T."/>
            <person name="Goldson S."/>
            <person name="Dearden P."/>
        </authorList>
    </citation>
    <scope>NUCLEOTIDE SEQUENCE</scope>
    <source>
        <strain evidence="3">Irish</strain>
        <tissue evidence="3">Whole body</tissue>
    </source>
</reference>
<dbReference type="Pfam" id="PF14961">
    <property type="entry name" value="BROMI"/>
    <property type="match status" value="1"/>
</dbReference>
<evidence type="ECO:0000313" key="4">
    <source>
        <dbReference type="Proteomes" id="UP001168990"/>
    </source>
</evidence>
<gene>
    <name evidence="3" type="ORF">PV328_010205</name>
</gene>
<name>A0AA39F015_9HYME</name>
<evidence type="ECO:0000259" key="2">
    <source>
        <dbReference type="Pfam" id="PF23440"/>
    </source>
</evidence>
<evidence type="ECO:0008006" key="5">
    <source>
        <dbReference type="Google" id="ProtNLM"/>
    </source>
</evidence>
<dbReference type="SUPFAM" id="SSF47923">
    <property type="entry name" value="Ypt/Rab-GAP domain of gyp1p"/>
    <property type="match status" value="1"/>
</dbReference>
<reference evidence="3" key="2">
    <citation type="submission" date="2023-03" db="EMBL/GenBank/DDBJ databases">
        <authorList>
            <person name="Inwood S.N."/>
            <person name="Skelly J.G."/>
            <person name="Guhlin J."/>
            <person name="Harrop T.W.R."/>
            <person name="Goldson S.G."/>
            <person name="Dearden P.K."/>
        </authorList>
    </citation>
    <scope>NUCLEOTIDE SEQUENCE</scope>
    <source>
        <strain evidence="3">Irish</strain>
        <tissue evidence="3">Whole body</tissue>
    </source>
</reference>
<dbReference type="EMBL" id="JAQQBS010001424">
    <property type="protein sequence ID" value="KAK0159315.1"/>
    <property type="molecule type" value="Genomic_DNA"/>
</dbReference>
<comment type="caution">
    <text evidence="3">The sequence shown here is derived from an EMBL/GenBank/DDBJ whole genome shotgun (WGS) entry which is preliminary data.</text>
</comment>
<dbReference type="InterPro" id="IPR055392">
    <property type="entry name" value="BROMI_C"/>
</dbReference>
<evidence type="ECO:0000259" key="1">
    <source>
        <dbReference type="Pfam" id="PF14961"/>
    </source>
</evidence>
<dbReference type="AlphaFoldDB" id="A0AA39F015"/>
<dbReference type="InterPro" id="IPR032735">
    <property type="entry name" value="BROMI_M"/>
</dbReference>
<organism evidence="3 4">
    <name type="scientific">Microctonus aethiopoides</name>
    <dbReference type="NCBI Taxonomy" id="144406"/>
    <lineage>
        <taxon>Eukaryota</taxon>
        <taxon>Metazoa</taxon>
        <taxon>Ecdysozoa</taxon>
        <taxon>Arthropoda</taxon>
        <taxon>Hexapoda</taxon>
        <taxon>Insecta</taxon>
        <taxon>Pterygota</taxon>
        <taxon>Neoptera</taxon>
        <taxon>Endopterygota</taxon>
        <taxon>Hymenoptera</taxon>
        <taxon>Apocrita</taxon>
        <taxon>Ichneumonoidea</taxon>
        <taxon>Braconidae</taxon>
        <taxon>Euphorinae</taxon>
        <taxon>Microctonus</taxon>
    </lineage>
</organism>
<dbReference type="InterPro" id="IPR035969">
    <property type="entry name" value="Rab-GAP_TBC_sf"/>
</dbReference>
<feature type="domain" description="BROMI middle region" evidence="1">
    <location>
        <begin position="100"/>
        <end position="376"/>
    </location>
</feature>
<dbReference type="Proteomes" id="UP001168990">
    <property type="component" value="Unassembled WGS sequence"/>
</dbReference>
<evidence type="ECO:0000313" key="3">
    <source>
        <dbReference type="EMBL" id="KAK0159315.1"/>
    </source>
</evidence>
<accession>A0AA39F015</accession>
<feature type="domain" description="BROMI C-terminal Rab TBC-like" evidence="2">
    <location>
        <begin position="818"/>
        <end position="1145"/>
    </location>
</feature>
<dbReference type="Pfam" id="PF23440">
    <property type="entry name" value="BROMI_C"/>
    <property type="match status" value="1"/>
</dbReference>
<sequence length="1156" mass="132889">MTEISPSIREWLKQCLTERFDTAINQKLNQKISIEDIVDEITKSTDVKNLMKSTESALRGQQDIIDGKLIEDNECGPITSLSYTSDLSCDDWSTFKTSAEQLSVALDNASLDKPIHVRLAGYETLLEGEINNCDEESINLLLKCLSDGISDDNRPIFEASVRVHAKLLESSRSHDVYMNLINAFDNEYHTEKLHEPLPNFNTGINFKIFRHEKLISILYIIIEHQKQILKVMRGVDRIVDEIIDQFVVFLNTHNVSNATTKLLSTLNLLAVLDPSANWSKKLLHSSATRKTLIAALSKSPNFLDNVLTIVKNGLNVCPDIIVLTITDEPPAVFISGDTVETLTYLHCLHFISQLCSYLSGRKLLSECHVESFPSPAEYLIALLTSLNTLALSTVPRAVYNESRAALKIMLNQPTLPCDSRFFHIALNPLMKNSKSSNKLWIHTIDVANFMLDTKDGFEFLTSEYRHGSANSQDINSIYPCSIILIYTSNLLNQPLTVMNIDQVVEIFKFIGKLFDALEDFDTVEEAMRNNFFPAIERFYNKIDKYSIGNESKTQYLDSAMKNMLLNIASSPLGLRLLNEHPIIFEELIESSINPLRYSWNSNEIVIFIVSAAFFDFGRKVISQLVPQTFSLFLSDVCENLQDPFTFVDPWDNENAKKFIHVLALLSLNAECFNIVMLDAEENNYEEFDYPRSFCELLKCSINNNSSYHGFSLLALETMIWNLDISIHLLHTYDLQNILLELQEDCLMEVKKYQEKFEEHDDGTELELNEENENNQKIENEETHVVYVIDETSFIRHRILTNAYYIRHKLFTSTNAPEECVLYSNFPPPDAEENINLLLKSDTSSELDELLENCKPGLRDSGWISQVKAAHKNSKDPMKHSTLICLLDEMEKAIPTVEWVDVFKWEDELSLEKIWLPEDEFGLELAIRFSEDNCEKLEDELNAKANLKKVFELIHSIIKFERGEKFEGFDWFLATIFIICNGNVEKCKVFIKQLVRFPSAIFMWRTLGISVDRNNEEEIATQLILAEHIDAVVKKELPAVNYALKSEFGVKWWMICDRLLAQCFWCVLKWPEIVHFLGICISNTPDYIVYYCVSMLQHCEPIIMQDIIDKKSWPENMNLSEFRCHNYMGFMDRLSKRYGNKILASLTQRKVIIPTES</sequence>
<proteinExistence type="predicted"/>